<accession>A0A2P4Y1L2</accession>
<keyword evidence="5" id="KW-1185">Reference proteome</keyword>
<comment type="caution">
    <text evidence="4">The sequence shown here is derived from an EMBL/GenBank/DDBJ whole genome shotgun (WGS) entry which is preliminary data.</text>
</comment>
<keyword evidence="2" id="KW-0472">Membrane</keyword>
<dbReference type="EMBL" id="NCKW01006431">
    <property type="protein sequence ID" value="POM71691.1"/>
    <property type="molecule type" value="Genomic_DNA"/>
</dbReference>
<keyword evidence="2" id="KW-1133">Transmembrane helix</keyword>
<evidence type="ECO:0000256" key="1">
    <source>
        <dbReference type="SAM" id="MobiDB-lite"/>
    </source>
</evidence>
<dbReference type="AlphaFoldDB" id="A0A2P4Y1L2"/>
<keyword evidence="4" id="KW-0675">Receptor</keyword>
<gene>
    <name evidence="4" type="ORF">PHPALM_11704</name>
</gene>
<feature type="region of interest" description="Disordered" evidence="1">
    <location>
        <begin position="51"/>
        <end position="74"/>
    </location>
</feature>
<evidence type="ECO:0000256" key="2">
    <source>
        <dbReference type="SAM" id="Phobius"/>
    </source>
</evidence>
<keyword evidence="4" id="KW-0808">Transferase</keyword>
<keyword evidence="2" id="KW-0812">Transmembrane</keyword>
<proteinExistence type="predicted"/>
<dbReference type="OrthoDB" id="125568at2759"/>
<reference evidence="4 5" key="1">
    <citation type="journal article" date="2017" name="Genome Biol. Evol.">
        <title>Phytophthora megakarya and P. palmivora, closely related causal agents of cacao black pod rot, underwent increases in genome sizes and gene numbers by different mechanisms.</title>
        <authorList>
            <person name="Ali S.S."/>
            <person name="Shao J."/>
            <person name="Lary D.J."/>
            <person name="Kronmiller B."/>
            <person name="Shen D."/>
            <person name="Strem M.D."/>
            <person name="Amoako-Attah I."/>
            <person name="Akrofi A.Y."/>
            <person name="Begoude B.A."/>
            <person name="Ten Hoopen G.M."/>
            <person name="Coulibaly K."/>
            <person name="Kebe B.I."/>
            <person name="Melnick R.L."/>
            <person name="Guiltinan M.J."/>
            <person name="Tyler B.M."/>
            <person name="Meinhardt L.W."/>
            <person name="Bailey B.A."/>
        </authorList>
    </citation>
    <scope>NUCLEOTIDE SEQUENCE [LARGE SCALE GENOMIC DNA]</scope>
    <source>
        <strain evidence="5">sbr112.9</strain>
    </source>
</reference>
<keyword evidence="3" id="KW-0732">Signal</keyword>
<organism evidence="4 5">
    <name type="scientific">Phytophthora palmivora</name>
    <dbReference type="NCBI Taxonomy" id="4796"/>
    <lineage>
        <taxon>Eukaryota</taxon>
        <taxon>Sar</taxon>
        <taxon>Stramenopiles</taxon>
        <taxon>Oomycota</taxon>
        <taxon>Peronosporomycetes</taxon>
        <taxon>Peronosporales</taxon>
        <taxon>Peronosporaceae</taxon>
        <taxon>Phytophthora</taxon>
    </lineage>
</organism>
<evidence type="ECO:0000313" key="5">
    <source>
        <dbReference type="Proteomes" id="UP000237271"/>
    </source>
</evidence>
<feature type="chain" id="PRO_5015109770" evidence="3">
    <location>
        <begin position="21"/>
        <end position="139"/>
    </location>
</feature>
<dbReference type="GO" id="GO:0016301">
    <property type="term" value="F:kinase activity"/>
    <property type="evidence" value="ECO:0007669"/>
    <property type="project" value="UniProtKB-KW"/>
</dbReference>
<name>A0A2P4Y1L2_9STRA</name>
<feature type="transmembrane region" description="Helical" evidence="2">
    <location>
        <begin position="84"/>
        <end position="108"/>
    </location>
</feature>
<keyword evidence="4" id="KW-0418">Kinase</keyword>
<sequence length="139" mass="14232">MARLLLVMTLCLWLVAIVLGSNSSGSLAVVESGSGGGKATVNDNTTVVQPGADFIPKDSGGGNDEASKARVAPSDGNGGGLSKVAVGVIVVVSIMGLALGVTVVVCAWRTSRLEEEAMFMDLGDERNYTYGQFGDYAAM</sequence>
<evidence type="ECO:0000313" key="4">
    <source>
        <dbReference type="EMBL" id="POM71691.1"/>
    </source>
</evidence>
<feature type="signal peptide" evidence="3">
    <location>
        <begin position="1"/>
        <end position="20"/>
    </location>
</feature>
<dbReference type="Proteomes" id="UP000237271">
    <property type="component" value="Unassembled WGS sequence"/>
</dbReference>
<evidence type="ECO:0000256" key="3">
    <source>
        <dbReference type="SAM" id="SignalP"/>
    </source>
</evidence>
<protein>
    <submittedName>
        <fullName evidence="4">Inactive leucine-rich repeat receptor-like protein kinase</fullName>
    </submittedName>
</protein>